<evidence type="ECO:0000256" key="2">
    <source>
        <dbReference type="ARBA" id="ARBA00022747"/>
    </source>
</evidence>
<feature type="domain" description="Type I restriction modification DNA specificity" evidence="4">
    <location>
        <begin position="30"/>
        <end position="136"/>
    </location>
</feature>
<dbReference type="PANTHER" id="PTHR43140:SF1">
    <property type="entry name" value="TYPE I RESTRICTION ENZYME ECOKI SPECIFICITY SUBUNIT"/>
    <property type="match status" value="1"/>
</dbReference>
<dbReference type="Pfam" id="PF01420">
    <property type="entry name" value="Methylase_S"/>
    <property type="match status" value="2"/>
</dbReference>
<sequence length="456" mass="51444">MVFFQGKAEFGKLYPTPKKFCTKPAKIASVGSVLLSVRAPVGPTNIARKITAIGRGLAAISARGGITSEKYILYYFRCIEPWLSKQGTGTTFKAISGQFIKELIIPLPPVAEQNIISNKLDDLLARVESIKARLVNIPEVLKKFRQSVLNAAVNGNLTEEWRNNNCCSHNPTLNIQIEKKKWVTKNPKHNEVKRVIKRLKEFNGSQNEVGEKLPEGWSWQKLEDSVLMIVDCHNKTAPYIESGIPIVRTSNIRDGNLNWEGMKYVGREIYEYWSRRCRPEAGDIIFTREAPMGEATIIPQGQQLCLGQRTMLIRTIEKYVKAKFILTVLMSPSFRTRAESFAVGTGVKHYRVGDVSNLFIPVPPTEEQNEIVRRVDQICGYADSIQQMTDSALERIDNLTHSILAKAFHGELTAQWREENSELISGLNSAEALLKRIAVEKMECSISKKRVKKSNH</sequence>
<comment type="caution">
    <text evidence="5">The sequence shown here is derived from an EMBL/GenBank/DDBJ whole genome shotgun (WGS) entry which is preliminary data.</text>
</comment>
<evidence type="ECO:0000313" key="6">
    <source>
        <dbReference type="Proteomes" id="UP000247485"/>
    </source>
</evidence>
<gene>
    <name evidence="5" type="ORF">DET57_12267</name>
</gene>
<keyword evidence="3" id="KW-0238">DNA-binding</keyword>
<dbReference type="SUPFAM" id="SSF116734">
    <property type="entry name" value="DNA methylase specificity domain"/>
    <property type="match status" value="2"/>
</dbReference>
<dbReference type="Gene3D" id="3.90.220.20">
    <property type="entry name" value="DNA methylase specificity domains"/>
    <property type="match status" value="2"/>
</dbReference>
<dbReference type="GO" id="GO:0003677">
    <property type="term" value="F:DNA binding"/>
    <property type="evidence" value="ECO:0007669"/>
    <property type="project" value="UniProtKB-KW"/>
</dbReference>
<organism evidence="5 6">
    <name type="scientific">Klebsiella oxytoca</name>
    <dbReference type="NCBI Taxonomy" id="571"/>
    <lineage>
        <taxon>Bacteria</taxon>
        <taxon>Pseudomonadati</taxon>
        <taxon>Pseudomonadota</taxon>
        <taxon>Gammaproteobacteria</taxon>
        <taxon>Enterobacterales</taxon>
        <taxon>Enterobacteriaceae</taxon>
        <taxon>Klebsiella/Raoultella group</taxon>
        <taxon>Klebsiella</taxon>
    </lineage>
</organism>
<accession>A0A318FF79</accession>
<dbReference type="GO" id="GO:0009307">
    <property type="term" value="P:DNA restriction-modification system"/>
    <property type="evidence" value="ECO:0007669"/>
    <property type="project" value="UniProtKB-KW"/>
</dbReference>
<keyword evidence="2" id="KW-0680">Restriction system</keyword>
<dbReference type="PANTHER" id="PTHR43140">
    <property type="entry name" value="TYPE-1 RESTRICTION ENZYME ECOKI SPECIFICITY PROTEIN"/>
    <property type="match status" value="1"/>
</dbReference>
<feature type="domain" description="Type I restriction modification DNA specificity" evidence="4">
    <location>
        <begin position="277"/>
        <end position="380"/>
    </location>
</feature>
<dbReference type="EMBL" id="QJJG01000022">
    <property type="protein sequence ID" value="PXW38609.1"/>
    <property type="molecule type" value="Genomic_DNA"/>
</dbReference>
<dbReference type="AlphaFoldDB" id="A0A318FF79"/>
<dbReference type="InterPro" id="IPR051212">
    <property type="entry name" value="Type-I_RE_S_subunit"/>
</dbReference>
<evidence type="ECO:0000259" key="4">
    <source>
        <dbReference type="Pfam" id="PF01420"/>
    </source>
</evidence>
<reference evidence="5 6" key="1">
    <citation type="submission" date="2018-05" db="EMBL/GenBank/DDBJ databases">
        <title>Freshwater and sediment microbial communities from various areas in North America, analyzing microbe dynamics in response to fracking.</title>
        <authorList>
            <person name="Lamendella R."/>
        </authorList>
    </citation>
    <scope>NUCLEOTIDE SEQUENCE [LARGE SCALE GENOMIC DNA]</scope>
    <source>
        <strain evidence="5 6">67</strain>
    </source>
</reference>
<comment type="similarity">
    <text evidence="1">Belongs to the type-I restriction system S methylase family.</text>
</comment>
<dbReference type="Proteomes" id="UP000247485">
    <property type="component" value="Unassembled WGS sequence"/>
</dbReference>
<proteinExistence type="inferred from homology"/>
<dbReference type="InterPro" id="IPR000055">
    <property type="entry name" value="Restrct_endonuc_typeI_TRD"/>
</dbReference>
<evidence type="ECO:0000313" key="5">
    <source>
        <dbReference type="EMBL" id="PXW38609.1"/>
    </source>
</evidence>
<dbReference type="InterPro" id="IPR044946">
    <property type="entry name" value="Restrct_endonuc_typeI_TRD_sf"/>
</dbReference>
<evidence type="ECO:0000256" key="3">
    <source>
        <dbReference type="ARBA" id="ARBA00023125"/>
    </source>
</evidence>
<dbReference type="CDD" id="cd17246">
    <property type="entry name" value="RMtype1_S_SonII-TRD2-CR2_like"/>
    <property type="match status" value="1"/>
</dbReference>
<protein>
    <submittedName>
        <fullName evidence="5">Type I restriction enzyme S subunit</fullName>
    </submittedName>
</protein>
<evidence type="ECO:0000256" key="1">
    <source>
        <dbReference type="ARBA" id="ARBA00010923"/>
    </source>
</evidence>
<name>A0A318FF79_KLEOX</name>